<protein>
    <recommendedName>
        <fullName evidence="6">Nudix hydrolase domain-containing protein</fullName>
    </recommendedName>
</protein>
<dbReference type="PROSITE" id="PS51462">
    <property type="entry name" value="NUDIX"/>
    <property type="match status" value="1"/>
</dbReference>
<organism evidence="7 8">
    <name type="scientific">Metschnikowia bicuspidata</name>
    <dbReference type="NCBI Taxonomy" id="27322"/>
    <lineage>
        <taxon>Eukaryota</taxon>
        <taxon>Fungi</taxon>
        <taxon>Dikarya</taxon>
        <taxon>Ascomycota</taxon>
        <taxon>Saccharomycotina</taxon>
        <taxon>Pichiomycetes</taxon>
        <taxon>Metschnikowiaceae</taxon>
        <taxon>Metschnikowia</taxon>
    </lineage>
</organism>
<keyword evidence="8" id="KW-1185">Reference proteome</keyword>
<dbReference type="InterPro" id="IPR000086">
    <property type="entry name" value="NUDIX_hydrolase_dom"/>
</dbReference>
<sequence>MTSFKPAKPTTSRVGRENQLYNPETGARMVAGCICLNDTRDRVLMILSSVHKDTWVLPKGGVESEESEDFAVAAARESWEEAGCEGCIGEKLPVVYDMRGKKAPVLEGQARKDWDPGKIVPKLEFHFYTMEGVQLSPEWPELKQRKRKWCTYSEARRELLKGKRVELVAALEASCIVKDTDAVADAAS</sequence>
<dbReference type="GO" id="GO:1901909">
    <property type="term" value="P:diadenosine hexaphosphate catabolic process"/>
    <property type="evidence" value="ECO:0007669"/>
    <property type="project" value="TreeGrafter"/>
</dbReference>
<evidence type="ECO:0000256" key="5">
    <source>
        <dbReference type="SAM" id="MobiDB-lite"/>
    </source>
</evidence>
<keyword evidence="4" id="KW-0460">Magnesium</keyword>
<evidence type="ECO:0000313" key="7">
    <source>
        <dbReference type="EMBL" id="RKP29690.1"/>
    </source>
</evidence>
<dbReference type="SUPFAM" id="SSF55811">
    <property type="entry name" value="Nudix"/>
    <property type="match status" value="1"/>
</dbReference>
<dbReference type="GO" id="GO:0005634">
    <property type="term" value="C:nucleus"/>
    <property type="evidence" value="ECO:0007669"/>
    <property type="project" value="TreeGrafter"/>
</dbReference>
<dbReference type="CDD" id="cd04666">
    <property type="entry name" value="NUDIX_DIPP2_like_Nudt4"/>
    <property type="match status" value="1"/>
</dbReference>
<dbReference type="PANTHER" id="PTHR12629">
    <property type="entry name" value="DIPHOSPHOINOSITOL POLYPHOSPHATE PHOSPHOHYDROLASE"/>
    <property type="match status" value="1"/>
</dbReference>
<dbReference type="PANTHER" id="PTHR12629:SF0">
    <property type="entry name" value="DIPHOSPHOINOSITOL-POLYPHOSPHATE DIPHOSPHATASE"/>
    <property type="match status" value="1"/>
</dbReference>
<dbReference type="InterPro" id="IPR015797">
    <property type="entry name" value="NUDIX_hydrolase-like_dom_sf"/>
</dbReference>
<dbReference type="GO" id="GO:0071543">
    <property type="term" value="P:diphosphoinositol polyphosphate metabolic process"/>
    <property type="evidence" value="ECO:0007669"/>
    <property type="project" value="TreeGrafter"/>
</dbReference>
<dbReference type="EMBL" id="ML004478">
    <property type="protein sequence ID" value="RKP29690.1"/>
    <property type="molecule type" value="Genomic_DNA"/>
</dbReference>
<evidence type="ECO:0000256" key="4">
    <source>
        <dbReference type="ARBA" id="ARBA00022842"/>
    </source>
</evidence>
<proteinExistence type="predicted"/>
<evidence type="ECO:0000313" key="8">
    <source>
        <dbReference type="Proteomes" id="UP000268321"/>
    </source>
</evidence>
<feature type="region of interest" description="Disordered" evidence="5">
    <location>
        <begin position="1"/>
        <end position="20"/>
    </location>
</feature>
<dbReference type="Proteomes" id="UP000268321">
    <property type="component" value="Unassembled WGS sequence"/>
</dbReference>
<dbReference type="GO" id="GO:0008486">
    <property type="term" value="F:diphosphoinositol-polyphosphate diphosphatase activity"/>
    <property type="evidence" value="ECO:0007669"/>
    <property type="project" value="TreeGrafter"/>
</dbReference>
<comment type="cofactor">
    <cofactor evidence="1">
        <name>Mg(2+)</name>
        <dbReference type="ChEBI" id="CHEBI:18420"/>
    </cofactor>
</comment>
<keyword evidence="2" id="KW-0479">Metal-binding</keyword>
<dbReference type="GO" id="GO:1901907">
    <property type="term" value="P:diadenosine pentaphosphate catabolic process"/>
    <property type="evidence" value="ECO:0007669"/>
    <property type="project" value="TreeGrafter"/>
</dbReference>
<dbReference type="GO" id="GO:0034431">
    <property type="term" value="F:bis(5'-adenosyl)-hexaphosphatase activity"/>
    <property type="evidence" value="ECO:0007669"/>
    <property type="project" value="TreeGrafter"/>
</dbReference>
<dbReference type="GO" id="GO:1901911">
    <property type="term" value="P:adenosine 5'-(hexahydrogen pentaphosphate) catabolic process"/>
    <property type="evidence" value="ECO:0007669"/>
    <property type="project" value="TreeGrafter"/>
</dbReference>
<gene>
    <name evidence="7" type="ORF">METBISCDRAFT_18072</name>
</gene>
<dbReference type="OrthoDB" id="2011998at2759"/>
<evidence type="ECO:0000256" key="1">
    <source>
        <dbReference type="ARBA" id="ARBA00001946"/>
    </source>
</evidence>
<dbReference type="Pfam" id="PF00293">
    <property type="entry name" value="NUDIX"/>
    <property type="match status" value="1"/>
</dbReference>
<accession>A0A4P9ZCU6</accession>
<feature type="domain" description="Nudix hydrolase" evidence="6">
    <location>
        <begin position="26"/>
        <end position="172"/>
    </location>
</feature>
<dbReference type="GO" id="GO:0005737">
    <property type="term" value="C:cytoplasm"/>
    <property type="evidence" value="ECO:0007669"/>
    <property type="project" value="TreeGrafter"/>
</dbReference>
<dbReference type="InterPro" id="IPR047198">
    <property type="entry name" value="DDP-like_NUDIX"/>
</dbReference>
<dbReference type="Gene3D" id="3.90.79.10">
    <property type="entry name" value="Nucleoside Triphosphate Pyrophosphohydrolase"/>
    <property type="match status" value="1"/>
</dbReference>
<feature type="compositionally biased region" description="Polar residues" evidence="5">
    <location>
        <begin position="1"/>
        <end position="13"/>
    </location>
</feature>
<dbReference type="AlphaFoldDB" id="A0A4P9ZCU6"/>
<name>A0A4P9ZCU6_9ASCO</name>
<dbReference type="GO" id="GO:0000298">
    <property type="term" value="F:endopolyphosphatase activity"/>
    <property type="evidence" value="ECO:0007669"/>
    <property type="project" value="TreeGrafter"/>
</dbReference>
<evidence type="ECO:0000256" key="3">
    <source>
        <dbReference type="ARBA" id="ARBA00022801"/>
    </source>
</evidence>
<dbReference type="GO" id="GO:0046872">
    <property type="term" value="F:metal ion binding"/>
    <property type="evidence" value="ECO:0007669"/>
    <property type="project" value="UniProtKB-KW"/>
</dbReference>
<evidence type="ECO:0000259" key="6">
    <source>
        <dbReference type="PROSITE" id="PS51462"/>
    </source>
</evidence>
<evidence type="ECO:0000256" key="2">
    <source>
        <dbReference type="ARBA" id="ARBA00022723"/>
    </source>
</evidence>
<reference evidence="8" key="1">
    <citation type="journal article" date="2018" name="Nat. Microbiol.">
        <title>Leveraging single-cell genomics to expand the fungal tree of life.</title>
        <authorList>
            <person name="Ahrendt S.R."/>
            <person name="Quandt C.A."/>
            <person name="Ciobanu D."/>
            <person name="Clum A."/>
            <person name="Salamov A."/>
            <person name="Andreopoulos B."/>
            <person name="Cheng J.F."/>
            <person name="Woyke T."/>
            <person name="Pelin A."/>
            <person name="Henrissat B."/>
            <person name="Reynolds N.K."/>
            <person name="Benny G.L."/>
            <person name="Smith M.E."/>
            <person name="James T.Y."/>
            <person name="Grigoriev I.V."/>
        </authorList>
    </citation>
    <scope>NUCLEOTIDE SEQUENCE [LARGE SCALE GENOMIC DNA]</scope>
    <source>
        <strain evidence="8">Baker2002</strain>
    </source>
</reference>
<dbReference type="GO" id="GO:0034432">
    <property type="term" value="F:bis(5'-adenosyl)-pentaphosphatase activity"/>
    <property type="evidence" value="ECO:0007669"/>
    <property type="project" value="TreeGrafter"/>
</dbReference>
<keyword evidence="3" id="KW-0378">Hydrolase</keyword>